<evidence type="ECO:0000313" key="1">
    <source>
        <dbReference type="EMBL" id="GBP23338.1"/>
    </source>
</evidence>
<protein>
    <submittedName>
        <fullName evidence="1">Uncharacterized protein</fullName>
    </submittedName>
</protein>
<dbReference type="AlphaFoldDB" id="A0A4C1UAK1"/>
<dbReference type="Proteomes" id="UP000299102">
    <property type="component" value="Unassembled WGS sequence"/>
</dbReference>
<keyword evidence="2" id="KW-1185">Reference proteome</keyword>
<accession>A0A4C1UAK1</accession>
<organism evidence="1 2">
    <name type="scientific">Eumeta variegata</name>
    <name type="common">Bagworm moth</name>
    <name type="synonym">Eumeta japonica</name>
    <dbReference type="NCBI Taxonomy" id="151549"/>
    <lineage>
        <taxon>Eukaryota</taxon>
        <taxon>Metazoa</taxon>
        <taxon>Ecdysozoa</taxon>
        <taxon>Arthropoda</taxon>
        <taxon>Hexapoda</taxon>
        <taxon>Insecta</taxon>
        <taxon>Pterygota</taxon>
        <taxon>Neoptera</taxon>
        <taxon>Endopterygota</taxon>
        <taxon>Lepidoptera</taxon>
        <taxon>Glossata</taxon>
        <taxon>Ditrysia</taxon>
        <taxon>Tineoidea</taxon>
        <taxon>Psychidae</taxon>
        <taxon>Oiketicinae</taxon>
        <taxon>Eumeta</taxon>
    </lineage>
</organism>
<gene>
    <name evidence="1" type="ORF">EVAR_22194_1</name>
</gene>
<reference evidence="1 2" key="1">
    <citation type="journal article" date="2019" name="Commun. Biol.">
        <title>The bagworm genome reveals a unique fibroin gene that provides high tensile strength.</title>
        <authorList>
            <person name="Kono N."/>
            <person name="Nakamura H."/>
            <person name="Ohtoshi R."/>
            <person name="Tomita M."/>
            <person name="Numata K."/>
            <person name="Arakawa K."/>
        </authorList>
    </citation>
    <scope>NUCLEOTIDE SEQUENCE [LARGE SCALE GENOMIC DNA]</scope>
</reference>
<proteinExistence type="predicted"/>
<comment type="caution">
    <text evidence="1">The sequence shown here is derived from an EMBL/GenBank/DDBJ whole genome shotgun (WGS) entry which is preliminary data.</text>
</comment>
<evidence type="ECO:0000313" key="2">
    <source>
        <dbReference type="Proteomes" id="UP000299102"/>
    </source>
</evidence>
<dbReference type="EMBL" id="BGZK01000150">
    <property type="protein sequence ID" value="GBP23338.1"/>
    <property type="molecule type" value="Genomic_DNA"/>
</dbReference>
<sequence>MAAVLARACTALRTSAATPAFSLGAVRAGASRPTLAISFICVPSADEDFFFKRLLDGPTSGRHSLGFAQTLSRSRSKLNGNSLGIRQSAFLPVDLFKSYDPNNRSDE</sequence>
<name>A0A4C1UAK1_EUMVA</name>